<gene>
    <name evidence="2" type="ORF">BTO11_09690</name>
</gene>
<accession>A0A2S7UV85</accession>
<keyword evidence="3" id="KW-1185">Reference proteome</keyword>
<sequence>MLINTVVLFLRDLLPLFIFICYLKATLESQVFTLKYQLISVVFGILVAALLFIIAEPLSECFDGRGTELTKVLLLTIFYLSMLVVSIKSELPSLFKKLVPSKLVAKIAAVSFVSLIAVNGSSFLIFLDVYLQLNMSPLDASVADNQALNVVIGFVVGLGICVSFSVLFLFILRELKQLNKLWLVKTGLFLFIAGQFSYIVSQLTQIDMLSAGYPVVNFSQYIQDSSEYGHILHALIGFETSPSFNFLLVYFISFLLPILLLNTLRFRLQSQNKIAPQYKEDL</sequence>
<dbReference type="EMBL" id="MSCH01000003">
    <property type="protein sequence ID" value="PQJ53906.1"/>
    <property type="molecule type" value="Genomic_DNA"/>
</dbReference>
<feature type="transmembrane region" description="Helical" evidence="1">
    <location>
        <begin position="147"/>
        <end position="170"/>
    </location>
</feature>
<dbReference type="RefSeq" id="WP_105052406.1">
    <property type="nucleotide sequence ID" value="NZ_BMYG01000002.1"/>
</dbReference>
<keyword evidence="1" id="KW-0812">Transmembrane</keyword>
<dbReference type="OrthoDB" id="5764104at2"/>
<evidence type="ECO:0000313" key="3">
    <source>
        <dbReference type="Proteomes" id="UP000239007"/>
    </source>
</evidence>
<feature type="transmembrane region" description="Helical" evidence="1">
    <location>
        <begin position="74"/>
        <end position="91"/>
    </location>
</feature>
<dbReference type="AlphaFoldDB" id="A0A2S7UV85"/>
<organism evidence="2 3">
    <name type="scientific">Psychrosphaera saromensis</name>
    <dbReference type="NCBI Taxonomy" id="716813"/>
    <lineage>
        <taxon>Bacteria</taxon>
        <taxon>Pseudomonadati</taxon>
        <taxon>Pseudomonadota</taxon>
        <taxon>Gammaproteobacteria</taxon>
        <taxon>Alteromonadales</taxon>
        <taxon>Pseudoalteromonadaceae</taxon>
        <taxon>Psychrosphaera</taxon>
    </lineage>
</organism>
<dbReference type="Proteomes" id="UP000239007">
    <property type="component" value="Unassembled WGS sequence"/>
</dbReference>
<proteinExistence type="predicted"/>
<feature type="transmembrane region" description="Helical" evidence="1">
    <location>
        <begin position="182"/>
        <end position="200"/>
    </location>
</feature>
<evidence type="ECO:0000313" key="2">
    <source>
        <dbReference type="EMBL" id="PQJ53906.1"/>
    </source>
</evidence>
<protein>
    <recommendedName>
        <fullName evidence="4">FTR1 family iron permease</fullName>
    </recommendedName>
</protein>
<feature type="transmembrane region" description="Helical" evidence="1">
    <location>
        <begin position="244"/>
        <end position="264"/>
    </location>
</feature>
<feature type="transmembrane region" description="Helical" evidence="1">
    <location>
        <begin position="103"/>
        <end position="127"/>
    </location>
</feature>
<name>A0A2S7UV85_9GAMM</name>
<comment type="caution">
    <text evidence="2">The sequence shown here is derived from an EMBL/GenBank/DDBJ whole genome shotgun (WGS) entry which is preliminary data.</text>
</comment>
<feature type="transmembrane region" description="Helical" evidence="1">
    <location>
        <begin position="36"/>
        <end position="54"/>
    </location>
</feature>
<evidence type="ECO:0008006" key="4">
    <source>
        <dbReference type="Google" id="ProtNLM"/>
    </source>
</evidence>
<feature type="transmembrane region" description="Helical" evidence="1">
    <location>
        <begin position="6"/>
        <end position="24"/>
    </location>
</feature>
<evidence type="ECO:0000256" key="1">
    <source>
        <dbReference type="SAM" id="Phobius"/>
    </source>
</evidence>
<keyword evidence="1" id="KW-0472">Membrane</keyword>
<reference evidence="2 3" key="1">
    <citation type="submission" date="2016-12" db="EMBL/GenBank/DDBJ databases">
        <title>Diversity of luminous bacteria.</title>
        <authorList>
            <person name="Yoshizawa S."/>
            <person name="Kogure K."/>
        </authorList>
    </citation>
    <scope>NUCLEOTIDE SEQUENCE [LARGE SCALE GENOMIC DNA]</scope>
    <source>
        <strain evidence="2 3">SA4-48</strain>
    </source>
</reference>
<keyword evidence="1" id="KW-1133">Transmembrane helix</keyword>